<keyword evidence="3" id="KW-1185">Reference proteome</keyword>
<reference evidence="2 3" key="1">
    <citation type="journal article" date="2022" name="Front. Microbiol.">
        <title>Identification and characterization of a novel class of self-sufficient cytochrome P450 hydroxylase involved in cyclohexanecarboxylate degradation in Paraburkholderia terrae strain KU-64.</title>
        <authorList>
            <person name="Yamamoto T."/>
            <person name="Hasegawa Y."/>
            <person name="Iwaki H."/>
        </authorList>
    </citation>
    <scope>NUCLEOTIDE SEQUENCE [LARGE SCALE GENOMIC DNA]</scope>
    <source>
        <strain evidence="2 3">KU-64</strain>
    </source>
</reference>
<evidence type="ECO:0000256" key="1">
    <source>
        <dbReference type="SAM" id="MobiDB-lite"/>
    </source>
</evidence>
<feature type="region of interest" description="Disordered" evidence="1">
    <location>
        <begin position="1"/>
        <end position="111"/>
    </location>
</feature>
<protein>
    <submittedName>
        <fullName evidence="2">Uncharacterized protein</fullName>
    </submittedName>
</protein>
<name>A0ABM7TUM8_9BURK</name>
<dbReference type="EMBL" id="AP024955">
    <property type="protein sequence ID" value="BCZ78299.1"/>
    <property type="molecule type" value="Genomic_DNA"/>
</dbReference>
<evidence type="ECO:0000313" key="2">
    <source>
        <dbReference type="EMBL" id="BCZ78299.1"/>
    </source>
</evidence>
<evidence type="ECO:0000313" key="3">
    <source>
        <dbReference type="Proteomes" id="UP001319874"/>
    </source>
</evidence>
<dbReference type="Proteomes" id="UP001319874">
    <property type="component" value="Chromosome 1"/>
</dbReference>
<sequence length="145" mass="16058">MQADALQIARPPARFIASLTREDPKGPRAALTSDHAHEQRDEKDHDKDKEQHLRYFGSASGDAAKPEDCRDNGDDEKDGSVSKHGSLHQRIAGQVDPMIDPRAGTASTDTGAAVTAWSNTRAYRAMIKRLRRTETQSSRYGKDTR</sequence>
<gene>
    <name evidence="2" type="ORF">PTKU64_19740</name>
</gene>
<accession>A0ABM7TUM8</accession>
<proteinExistence type="predicted"/>
<feature type="compositionally biased region" description="Basic and acidic residues" evidence="1">
    <location>
        <begin position="34"/>
        <end position="53"/>
    </location>
</feature>
<organism evidence="2 3">
    <name type="scientific">Paraburkholderia terrae</name>
    <dbReference type="NCBI Taxonomy" id="311230"/>
    <lineage>
        <taxon>Bacteria</taxon>
        <taxon>Pseudomonadati</taxon>
        <taxon>Pseudomonadota</taxon>
        <taxon>Betaproteobacteria</taxon>
        <taxon>Burkholderiales</taxon>
        <taxon>Burkholderiaceae</taxon>
        <taxon>Paraburkholderia</taxon>
    </lineage>
</organism>